<gene>
    <name evidence="2" type="ORF">U9M48_021051</name>
</gene>
<sequence>VLLFPLRCAEDQAASSIAATSLSGLQSQDTIHVAPPSFSVVSRSRLVSGWGQIFYIRLDLQGYFHTYPGLDGPYRSLQEADEAIDRHLDKLRDPKIFMMRDGETSFDVGIRKQIYWPDGTIKRSRQSAMKRMNDHLRRLAQALVDKYNEDRHLSGDLAYELKDVLSLNPFNEHKSVYHHLNFSTNSKATIGSDSSTSDIFFAEVKDLNLSQGKHIEVFVCCFCRVDPVGK</sequence>
<dbReference type="InterPro" id="IPR022059">
    <property type="entry name" value="DUF3615"/>
</dbReference>
<evidence type="ECO:0000259" key="1">
    <source>
        <dbReference type="Pfam" id="PF12274"/>
    </source>
</evidence>
<evidence type="ECO:0000313" key="2">
    <source>
        <dbReference type="EMBL" id="WVZ72623.1"/>
    </source>
</evidence>
<dbReference type="Pfam" id="PF12274">
    <property type="entry name" value="DUF3615"/>
    <property type="match status" value="1"/>
</dbReference>
<dbReference type="PANTHER" id="PTHR33326:SF4">
    <property type="entry name" value="OS08G0495300 PROTEIN"/>
    <property type="match status" value="1"/>
</dbReference>
<evidence type="ECO:0000313" key="3">
    <source>
        <dbReference type="Proteomes" id="UP001341281"/>
    </source>
</evidence>
<feature type="non-terminal residue" evidence="2">
    <location>
        <position position="1"/>
    </location>
</feature>
<dbReference type="Proteomes" id="UP001341281">
    <property type="component" value="Chromosome 04"/>
</dbReference>
<organism evidence="2 3">
    <name type="scientific">Paspalum notatum var. saurae</name>
    <dbReference type="NCBI Taxonomy" id="547442"/>
    <lineage>
        <taxon>Eukaryota</taxon>
        <taxon>Viridiplantae</taxon>
        <taxon>Streptophyta</taxon>
        <taxon>Embryophyta</taxon>
        <taxon>Tracheophyta</taxon>
        <taxon>Spermatophyta</taxon>
        <taxon>Magnoliopsida</taxon>
        <taxon>Liliopsida</taxon>
        <taxon>Poales</taxon>
        <taxon>Poaceae</taxon>
        <taxon>PACMAD clade</taxon>
        <taxon>Panicoideae</taxon>
        <taxon>Andropogonodae</taxon>
        <taxon>Paspaleae</taxon>
        <taxon>Paspalinae</taxon>
        <taxon>Paspalum</taxon>
    </lineage>
</organism>
<proteinExistence type="predicted"/>
<dbReference type="EMBL" id="CP144748">
    <property type="protein sequence ID" value="WVZ72623.1"/>
    <property type="molecule type" value="Genomic_DNA"/>
</dbReference>
<feature type="domain" description="DUF3615" evidence="1">
    <location>
        <begin position="140"/>
        <end position="221"/>
    </location>
</feature>
<feature type="non-terminal residue" evidence="2">
    <location>
        <position position="230"/>
    </location>
</feature>
<dbReference type="PANTHER" id="PTHR33326">
    <property type="entry name" value="OS05G0543800 PROTEIN"/>
    <property type="match status" value="1"/>
</dbReference>
<protein>
    <recommendedName>
        <fullName evidence="1">DUF3615 domain-containing protein</fullName>
    </recommendedName>
</protein>
<reference evidence="2 3" key="1">
    <citation type="submission" date="2024-02" db="EMBL/GenBank/DDBJ databases">
        <title>High-quality chromosome-scale genome assembly of Pensacola bahiagrass (Paspalum notatum Flugge var. saurae).</title>
        <authorList>
            <person name="Vega J.M."/>
            <person name="Podio M."/>
            <person name="Orjuela J."/>
            <person name="Siena L.A."/>
            <person name="Pessino S.C."/>
            <person name="Combes M.C."/>
            <person name="Mariac C."/>
            <person name="Albertini E."/>
            <person name="Pupilli F."/>
            <person name="Ortiz J.P.A."/>
            <person name="Leblanc O."/>
        </authorList>
    </citation>
    <scope>NUCLEOTIDE SEQUENCE [LARGE SCALE GENOMIC DNA]</scope>
    <source>
        <strain evidence="2">R1</strain>
        <tissue evidence="2">Leaf</tissue>
    </source>
</reference>
<keyword evidence="3" id="KW-1185">Reference proteome</keyword>
<dbReference type="AlphaFoldDB" id="A0AAQ3TFI4"/>
<accession>A0AAQ3TFI4</accession>
<name>A0AAQ3TFI4_PASNO</name>